<dbReference type="AlphaFoldDB" id="A0A068URL1"/>
<accession>A0A068URL1</accession>
<keyword evidence="3" id="KW-1185">Reference proteome</keyword>
<evidence type="ECO:0000313" key="2">
    <source>
        <dbReference type="EMBL" id="CDP10904.1"/>
    </source>
</evidence>
<keyword evidence="1" id="KW-0812">Transmembrane</keyword>
<keyword evidence="1" id="KW-0472">Membrane</keyword>
<organism evidence="2 3">
    <name type="scientific">Coffea canephora</name>
    <name type="common">Robusta coffee</name>
    <dbReference type="NCBI Taxonomy" id="49390"/>
    <lineage>
        <taxon>Eukaryota</taxon>
        <taxon>Viridiplantae</taxon>
        <taxon>Streptophyta</taxon>
        <taxon>Embryophyta</taxon>
        <taxon>Tracheophyta</taxon>
        <taxon>Spermatophyta</taxon>
        <taxon>Magnoliopsida</taxon>
        <taxon>eudicotyledons</taxon>
        <taxon>Gunneridae</taxon>
        <taxon>Pentapetalae</taxon>
        <taxon>asterids</taxon>
        <taxon>lamiids</taxon>
        <taxon>Gentianales</taxon>
        <taxon>Rubiaceae</taxon>
        <taxon>Ixoroideae</taxon>
        <taxon>Gardenieae complex</taxon>
        <taxon>Bertiereae - Coffeeae clade</taxon>
        <taxon>Coffeeae</taxon>
        <taxon>Coffea</taxon>
    </lineage>
</organism>
<dbReference type="InParanoid" id="A0A068URL1"/>
<dbReference type="Proteomes" id="UP000295252">
    <property type="component" value="Chromosome II"/>
</dbReference>
<dbReference type="Gramene" id="CDP10904">
    <property type="protein sequence ID" value="CDP10904"/>
    <property type="gene ID" value="GSCOC_T00031860001"/>
</dbReference>
<dbReference type="EMBL" id="HG739133">
    <property type="protein sequence ID" value="CDP10904.1"/>
    <property type="molecule type" value="Genomic_DNA"/>
</dbReference>
<feature type="transmembrane region" description="Helical" evidence="1">
    <location>
        <begin position="20"/>
        <end position="39"/>
    </location>
</feature>
<reference evidence="3" key="1">
    <citation type="journal article" date="2014" name="Science">
        <title>The coffee genome provides insight into the convergent evolution of caffeine biosynthesis.</title>
        <authorList>
            <person name="Denoeud F."/>
            <person name="Carretero-Paulet L."/>
            <person name="Dereeper A."/>
            <person name="Droc G."/>
            <person name="Guyot R."/>
            <person name="Pietrella M."/>
            <person name="Zheng C."/>
            <person name="Alberti A."/>
            <person name="Anthony F."/>
            <person name="Aprea G."/>
            <person name="Aury J.M."/>
            <person name="Bento P."/>
            <person name="Bernard M."/>
            <person name="Bocs S."/>
            <person name="Campa C."/>
            <person name="Cenci A."/>
            <person name="Combes M.C."/>
            <person name="Crouzillat D."/>
            <person name="Da Silva C."/>
            <person name="Daddiego L."/>
            <person name="De Bellis F."/>
            <person name="Dussert S."/>
            <person name="Garsmeur O."/>
            <person name="Gayraud T."/>
            <person name="Guignon V."/>
            <person name="Jahn K."/>
            <person name="Jamilloux V."/>
            <person name="Joet T."/>
            <person name="Labadie K."/>
            <person name="Lan T."/>
            <person name="Leclercq J."/>
            <person name="Lepelley M."/>
            <person name="Leroy T."/>
            <person name="Li L.T."/>
            <person name="Librado P."/>
            <person name="Lopez L."/>
            <person name="Munoz A."/>
            <person name="Noel B."/>
            <person name="Pallavicini A."/>
            <person name="Perrotta G."/>
            <person name="Poncet V."/>
            <person name="Pot D."/>
            <person name="Priyono X."/>
            <person name="Rigoreau M."/>
            <person name="Rouard M."/>
            <person name="Rozas J."/>
            <person name="Tranchant-Dubreuil C."/>
            <person name="VanBuren R."/>
            <person name="Zhang Q."/>
            <person name="Andrade A.C."/>
            <person name="Argout X."/>
            <person name="Bertrand B."/>
            <person name="de Kochko A."/>
            <person name="Graziosi G."/>
            <person name="Henry R.J."/>
            <person name="Jayarama X."/>
            <person name="Ming R."/>
            <person name="Nagai C."/>
            <person name="Rounsley S."/>
            <person name="Sankoff D."/>
            <person name="Giuliano G."/>
            <person name="Albert V.A."/>
            <person name="Wincker P."/>
            <person name="Lashermes P."/>
        </authorList>
    </citation>
    <scope>NUCLEOTIDE SEQUENCE [LARGE SCALE GENOMIC DNA]</scope>
    <source>
        <strain evidence="3">cv. DH200-94</strain>
    </source>
</reference>
<evidence type="ECO:0000256" key="1">
    <source>
        <dbReference type="SAM" id="Phobius"/>
    </source>
</evidence>
<evidence type="ECO:0000313" key="3">
    <source>
        <dbReference type="Proteomes" id="UP000295252"/>
    </source>
</evidence>
<name>A0A068URL1_COFCA</name>
<protein>
    <submittedName>
        <fullName evidence="2">Uncharacterized protein</fullName>
    </submittedName>
</protein>
<proteinExistence type="predicted"/>
<keyword evidence="1" id="KW-1133">Transmembrane helix</keyword>
<sequence length="74" mass="9143">MKEKEGKWIGLIFYFEWANFGWVRIFFFWGFFIWSCVYFHEDGPRFFFWAGAKQIKINGPKPFFTKNQINKFSH</sequence>
<gene>
    <name evidence="2" type="ORF">GSCOC_T00031860001</name>
</gene>